<gene>
    <name evidence="1" type="ORF">T1815_11541</name>
</gene>
<evidence type="ECO:0008006" key="3">
    <source>
        <dbReference type="Google" id="ProtNLM"/>
    </source>
</evidence>
<accession>A0A0M6WJC5</accession>
<sequence length="77" mass="8642">MYNKKTVIRLNTLDDVQEFVGAASKCDFDIDLKYRQILIDAKSLLGVIGIGTNNDFKVCYMGDDQAFDNVVDKFTVA</sequence>
<dbReference type="EMBL" id="CVRQ01000014">
    <property type="protein sequence ID" value="CRL35646.1"/>
    <property type="molecule type" value="Genomic_DNA"/>
</dbReference>
<dbReference type="AlphaFoldDB" id="A0A0M6WJC5"/>
<dbReference type="InterPro" id="IPR035895">
    <property type="entry name" value="HPr-like_sf"/>
</dbReference>
<evidence type="ECO:0000313" key="1">
    <source>
        <dbReference type="EMBL" id="CRL35646.1"/>
    </source>
</evidence>
<name>A0A0M6WJC5_9FIRM</name>
<organism evidence="1 2">
    <name type="scientific">Agathobacter rectalis</name>
    <dbReference type="NCBI Taxonomy" id="39491"/>
    <lineage>
        <taxon>Bacteria</taxon>
        <taxon>Bacillati</taxon>
        <taxon>Bacillota</taxon>
        <taxon>Clostridia</taxon>
        <taxon>Lachnospirales</taxon>
        <taxon>Lachnospiraceae</taxon>
        <taxon>Agathobacter</taxon>
    </lineage>
</organism>
<dbReference type="Proteomes" id="UP000049472">
    <property type="component" value="Unassembled WGS sequence"/>
</dbReference>
<evidence type="ECO:0000313" key="2">
    <source>
        <dbReference type="Proteomes" id="UP000049472"/>
    </source>
</evidence>
<reference evidence="2" key="1">
    <citation type="submission" date="2015-05" db="EMBL/GenBank/DDBJ databases">
        <authorList>
            <consortium name="Pathogen Informatics"/>
        </authorList>
    </citation>
    <scope>NUCLEOTIDE SEQUENCE [LARGE SCALE GENOMIC DNA]</scope>
    <source>
        <strain evidence="2">T1-815</strain>
    </source>
</reference>
<dbReference type="RefSeq" id="WP_055061470.1">
    <property type="nucleotide sequence ID" value="NZ_CVRQ01000014.1"/>
</dbReference>
<protein>
    <recommendedName>
        <fullName evidence="3">HPr family phosphocarrier protein</fullName>
    </recommendedName>
</protein>
<dbReference type="Gene3D" id="3.30.1340.10">
    <property type="entry name" value="HPr-like"/>
    <property type="match status" value="1"/>
</dbReference>
<dbReference type="SUPFAM" id="SSF55594">
    <property type="entry name" value="HPr-like"/>
    <property type="match status" value="1"/>
</dbReference>
<keyword evidence="2" id="KW-1185">Reference proteome</keyword>
<proteinExistence type="predicted"/>